<dbReference type="FunCoup" id="A0A7F5R9P4">
    <property type="interactions" value="1792"/>
</dbReference>
<dbReference type="RefSeq" id="XP_025832689.1">
    <property type="nucleotide sequence ID" value="XM_025976904.1"/>
</dbReference>
<evidence type="ECO:0000313" key="6">
    <source>
        <dbReference type="Proteomes" id="UP000192223"/>
    </source>
</evidence>
<dbReference type="GO" id="GO:0071788">
    <property type="term" value="P:endoplasmic reticulum tubular network maintenance"/>
    <property type="evidence" value="ECO:0007669"/>
    <property type="project" value="UniProtKB-UniRule"/>
</dbReference>
<accession>A0A7F5R9P4</accession>
<feature type="region of interest" description="Disordered" evidence="4">
    <location>
        <begin position="410"/>
        <end position="504"/>
    </location>
</feature>
<feature type="coiled-coil region" evidence="3">
    <location>
        <begin position="102"/>
        <end position="129"/>
    </location>
</feature>
<comment type="function">
    <text evidence="2">Plays a role in determining ER morphology.</text>
</comment>
<keyword evidence="2" id="KW-1133">Transmembrane helix</keyword>
<dbReference type="InterPro" id="IPR040115">
    <property type="entry name" value="Lnp"/>
</dbReference>
<keyword evidence="2" id="KW-0812">Transmembrane</keyword>
<keyword evidence="2" id="KW-0863">Zinc-finger</keyword>
<feature type="compositionally biased region" description="Polar residues" evidence="4">
    <location>
        <begin position="370"/>
        <end position="380"/>
    </location>
</feature>
<evidence type="ECO:0000256" key="2">
    <source>
        <dbReference type="RuleBase" id="RU367073"/>
    </source>
</evidence>
<feature type="region of interest" description="Disordered" evidence="4">
    <location>
        <begin position="337"/>
        <end position="390"/>
    </location>
</feature>
<keyword evidence="3" id="KW-0175">Coiled coil</keyword>
<reference evidence="7" key="1">
    <citation type="submission" date="2025-08" db="UniProtKB">
        <authorList>
            <consortium name="RefSeq"/>
        </authorList>
    </citation>
    <scope>IDENTIFICATION</scope>
    <source>
        <tissue evidence="7">Entire body</tissue>
    </source>
</reference>
<feature type="compositionally biased region" description="Basic and acidic residues" evidence="4">
    <location>
        <begin position="459"/>
        <end position="493"/>
    </location>
</feature>
<sequence length="504" mass="56814">MGLLLGKLGKKKSAIEELEGIDKEIKHLEESRKDTELTRRRIVGRFVLVSVIVYILVAFIFYFFFFPASFYDRLYYIMPLIVAPVIIIVLKRTMAWYFNKKITKAQTKLSKLQEEKKRLIDKVMETETYKVAKQILDKYAPDQNKKPPIATSLTPYTPSAGRYPILESISSTLGLRQRNLPKDATPAVTPGKPLQPFKQTASRGSAPSIFSTPVIRPNISRTSVPTLPNLNPKQGPPFAVPPPQTPSNVLATIPPTPTAPTPKSILPRDRSVFDKMVDYLVGDGPSNRYALICQHCYSHNGMALKEEAKYTSFRCCYCYAFNPALVKKPQAPKLEYGRSSPITLRRHSTSESDKNESSETEDEEIKKAIKSSSHNQGTESSEGDAGKDFGNFSEIERKFSEIESTIAEIKKAEVESTDEEILNETNRKESNLPENELASFEFVSITNTNEESQSLMNSEDNKESPDENKTEMRIENSENIKQEHDNANQKYEEASTSLCPTNED</sequence>
<keyword evidence="2" id="KW-0256">Endoplasmic reticulum</keyword>
<dbReference type="InterPro" id="IPR019273">
    <property type="entry name" value="Lunapark_Znf"/>
</dbReference>
<feature type="compositionally biased region" description="Polar residues" evidence="4">
    <location>
        <begin position="444"/>
        <end position="458"/>
    </location>
</feature>
<organism evidence="6 7">
    <name type="scientific">Agrilus planipennis</name>
    <name type="common">Emerald ash borer</name>
    <name type="synonym">Agrilus marcopoli</name>
    <dbReference type="NCBI Taxonomy" id="224129"/>
    <lineage>
        <taxon>Eukaryota</taxon>
        <taxon>Metazoa</taxon>
        <taxon>Ecdysozoa</taxon>
        <taxon>Arthropoda</taxon>
        <taxon>Hexapoda</taxon>
        <taxon>Insecta</taxon>
        <taxon>Pterygota</taxon>
        <taxon>Neoptera</taxon>
        <taxon>Endopterygota</taxon>
        <taxon>Coleoptera</taxon>
        <taxon>Polyphaga</taxon>
        <taxon>Elateriformia</taxon>
        <taxon>Buprestoidea</taxon>
        <taxon>Buprestidae</taxon>
        <taxon>Agrilinae</taxon>
        <taxon>Agrilus</taxon>
    </lineage>
</organism>
<dbReference type="Proteomes" id="UP000192223">
    <property type="component" value="Unplaced"/>
</dbReference>
<feature type="compositionally biased region" description="Basic and acidic residues" evidence="4">
    <location>
        <begin position="348"/>
        <end position="357"/>
    </location>
</feature>
<evidence type="ECO:0000256" key="3">
    <source>
        <dbReference type="SAM" id="Coils"/>
    </source>
</evidence>
<name>A0A7F5R9P4_AGRPL</name>
<dbReference type="GeneID" id="108739459"/>
<dbReference type="GO" id="GO:1903373">
    <property type="term" value="P:positive regulation of endoplasmic reticulum tubular network organization"/>
    <property type="evidence" value="ECO:0007669"/>
    <property type="project" value="UniProtKB-UniRule"/>
</dbReference>
<keyword evidence="2" id="KW-0472">Membrane</keyword>
<feature type="transmembrane region" description="Helical" evidence="2">
    <location>
        <begin position="42"/>
        <end position="64"/>
    </location>
</feature>
<dbReference type="KEGG" id="apln:108739459"/>
<keyword evidence="2" id="KW-0479">Metal-binding</keyword>
<keyword evidence="2" id="KW-0862">Zinc</keyword>
<keyword evidence="6" id="KW-1185">Reference proteome</keyword>
<feature type="transmembrane region" description="Helical" evidence="2">
    <location>
        <begin position="76"/>
        <end position="98"/>
    </location>
</feature>
<feature type="compositionally biased region" description="Polar residues" evidence="4">
    <location>
        <begin position="197"/>
        <end position="211"/>
    </location>
</feature>
<dbReference type="OrthoDB" id="3169036at2759"/>
<dbReference type="GO" id="GO:0098826">
    <property type="term" value="C:endoplasmic reticulum tubular network membrane"/>
    <property type="evidence" value="ECO:0007669"/>
    <property type="project" value="UniProtKB-UniRule"/>
</dbReference>
<evidence type="ECO:0000313" key="7">
    <source>
        <dbReference type="RefSeq" id="XP_025832689.1"/>
    </source>
</evidence>
<dbReference type="PANTHER" id="PTHR22166:SF12">
    <property type="entry name" value="ENDOPLASMIC RETICULUM JUNCTION FORMATION PROTEIN LUNAPARK"/>
    <property type="match status" value="1"/>
</dbReference>
<feature type="region of interest" description="Disordered" evidence="4">
    <location>
        <begin position="183"/>
        <end position="213"/>
    </location>
</feature>
<gene>
    <name evidence="7" type="primary">LOC108739459</name>
</gene>
<evidence type="ECO:0000256" key="4">
    <source>
        <dbReference type="SAM" id="MobiDB-lite"/>
    </source>
</evidence>
<protein>
    <recommendedName>
        <fullName evidence="2">Endoplasmic reticulum junction formation protein lunapark</fullName>
    </recommendedName>
</protein>
<comment type="subcellular location">
    <subcellularLocation>
        <location evidence="2">Endoplasmic reticulum membrane</location>
        <topology evidence="2">Multi-pass membrane protein</topology>
    </subcellularLocation>
</comment>
<feature type="domain" description="Lunapark zinc ribbon" evidence="5">
    <location>
        <begin position="272"/>
        <end position="322"/>
    </location>
</feature>
<dbReference type="Pfam" id="PF10058">
    <property type="entry name" value="Zn_ribbon_10"/>
    <property type="match status" value="1"/>
</dbReference>
<comment type="similarity">
    <text evidence="1 2">Belongs to the lunapark family.</text>
</comment>
<dbReference type="CTD" id="80856"/>
<dbReference type="InParanoid" id="A0A7F5R9P4"/>
<feature type="compositionally biased region" description="Polar residues" evidence="4">
    <location>
        <begin position="494"/>
        <end position="504"/>
    </location>
</feature>
<dbReference type="AlphaFoldDB" id="A0A7F5R9P4"/>
<feature type="coiled-coil region" evidence="3">
    <location>
        <begin position="11"/>
        <end position="38"/>
    </location>
</feature>
<proteinExistence type="inferred from homology"/>
<dbReference type="PANTHER" id="PTHR22166">
    <property type="entry name" value="ENDOPLASMIC RETICULUM JUNCTION FORMATION PROTEIN LUNAPARK"/>
    <property type="match status" value="1"/>
</dbReference>
<dbReference type="GO" id="GO:0008270">
    <property type="term" value="F:zinc ion binding"/>
    <property type="evidence" value="ECO:0007669"/>
    <property type="project" value="UniProtKB-KW"/>
</dbReference>
<comment type="domain">
    <text evidence="2">The C4-type zinc finger motif is necessary both for its ER three-way tubular junction localization and formation.</text>
</comment>
<evidence type="ECO:0000259" key="5">
    <source>
        <dbReference type="Pfam" id="PF10058"/>
    </source>
</evidence>
<evidence type="ECO:0000256" key="1">
    <source>
        <dbReference type="ARBA" id="ARBA00009940"/>
    </source>
</evidence>